<accession>A0AAE1B3U3</accession>
<dbReference type="AlphaFoldDB" id="A0AAE1B3U3"/>
<sequence>MGDSKKVEGNVVCEMAQSIERWTLDESPVQPPGLVESSHLKGRFHLISFYLWRDRKEQLRFLNKIRARKSNPRAEYHVSRNIVLGVRRNILIQDGIRQQRLIYFSYL</sequence>
<proteinExistence type="predicted"/>
<organism evidence="1 2">
    <name type="scientific">Elysia crispata</name>
    <name type="common">lettuce slug</name>
    <dbReference type="NCBI Taxonomy" id="231223"/>
    <lineage>
        <taxon>Eukaryota</taxon>
        <taxon>Metazoa</taxon>
        <taxon>Spiralia</taxon>
        <taxon>Lophotrochozoa</taxon>
        <taxon>Mollusca</taxon>
        <taxon>Gastropoda</taxon>
        <taxon>Heterobranchia</taxon>
        <taxon>Euthyneura</taxon>
        <taxon>Panpulmonata</taxon>
        <taxon>Sacoglossa</taxon>
        <taxon>Placobranchoidea</taxon>
        <taxon>Plakobranchidae</taxon>
        <taxon>Elysia</taxon>
    </lineage>
</organism>
<evidence type="ECO:0000313" key="1">
    <source>
        <dbReference type="EMBL" id="KAK3798102.1"/>
    </source>
</evidence>
<dbReference type="EMBL" id="JAWDGP010000724">
    <property type="protein sequence ID" value="KAK3798102.1"/>
    <property type="molecule type" value="Genomic_DNA"/>
</dbReference>
<protein>
    <submittedName>
        <fullName evidence="1">Uncharacterized protein</fullName>
    </submittedName>
</protein>
<name>A0AAE1B3U3_9GAST</name>
<comment type="caution">
    <text evidence="1">The sequence shown here is derived from an EMBL/GenBank/DDBJ whole genome shotgun (WGS) entry which is preliminary data.</text>
</comment>
<dbReference type="Proteomes" id="UP001283361">
    <property type="component" value="Unassembled WGS sequence"/>
</dbReference>
<evidence type="ECO:0000313" key="2">
    <source>
        <dbReference type="Proteomes" id="UP001283361"/>
    </source>
</evidence>
<gene>
    <name evidence="1" type="ORF">RRG08_034656</name>
</gene>
<keyword evidence="2" id="KW-1185">Reference proteome</keyword>
<reference evidence="1" key="1">
    <citation type="journal article" date="2023" name="G3 (Bethesda)">
        <title>A reference genome for the long-term kleptoplast-retaining sea slug Elysia crispata morphotype clarki.</title>
        <authorList>
            <person name="Eastman K.E."/>
            <person name="Pendleton A.L."/>
            <person name="Shaikh M.A."/>
            <person name="Suttiyut T."/>
            <person name="Ogas R."/>
            <person name="Tomko P."/>
            <person name="Gavelis G."/>
            <person name="Widhalm J.R."/>
            <person name="Wisecaver J.H."/>
        </authorList>
    </citation>
    <scope>NUCLEOTIDE SEQUENCE</scope>
    <source>
        <strain evidence="1">ECLA1</strain>
    </source>
</reference>